<proteinExistence type="predicted"/>
<evidence type="ECO:0000313" key="2">
    <source>
        <dbReference type="EMBL" id="RBR08259.1"/>
    </source>
</evidence>
<dbReference type="PANTHER" id="PTHR42060">
    <property type="entry name" value="NHL REPEAT-CONTAINING PROTEIN-RELATED"/>
    <property type="match status" value="1"/>
</dbReference>
<dbReference type="EMBL" id="QKXC01000290">
    <property type="protein sequence ID" value="RBR08259.1"/>
    <property type="molecule type" value="Genomic_DNA"/>
</dbReference>
<name>A0A366QTK9_9HYPO</name>
<dbReference type="Proteomes" id="UP000253153">
    <property type="component" value="Unassembled WGS sequence"/>
</dbReference>
<feature type="signal peptide" evidence="1">
    <location>
        <begin position="1"/>
        <end position="16"/>
    </location>
</feature>
<reference evidence="2 3" key="1">
    <citation type="submission" date="2018-06" db="EMBL/GenBank/DDBJ databases">
        <title>Fusarium incarnatum-equiseti species complex species 28.</title>
        <authorList>
            <person name="Gardiner D.M."/>
        </authorList>
    </citation>
    <scope>NUCLEOTIDE SEQUENCE [LARGE SCALE GENOMIC DNA]</scope>
    <source>
        <strain evidence="2 3">FIESC_28</strain>
    </source>
</reference>
<dbReference type="Gene3D" id="2.120.10.30">
    <property type="entry name" value="TolB, C-terminal domain"/>
    <property type="match status" value="1"/>
</dbReference>
<gene>
    <name evidence="2" type="ORF">FIESC28_10293</name>
</gene>
<dbReference type="PANTHER" id="PTHR42060:SF1">
    <property type="entry name" value="NHL REPEAT-CONTAINING PROTEIN"/>
    <property type="match status" value="1"/>
</dbReference>
<dbReference type="AlphaFoldDB" id="A0A366QTK9"/>
<dbReference type="InterPro" id="IPR052998">
    <property type="entry name" value="Hetero-Diels-Alderase-like"/>
</dbReference>
<dbReference type="SUPFAM" id="SSF63829">
    <property type="entry name" value="Calcium-dependent phosphotriesterase"/>
    <property type="match status" value="1"/>
</dbReference>
<keyword evidence="1" id="KW-0732">Signal</keyword>
<dbReference type="GeneID" id="41999722"/>
<dbReference type="InterPro" id="IPR011042">
    <property type="entry name" value="6-blade_b-propeller_TolB-like"/>
</dbReference>
<accession>A0A366QTK9</accession>
<evidence type="ECO:0008006" key="4">
    <source>
        <dbReference type="Google" id="ProtNLM"/>
    </source>
</evidence>
<dbReference type="OrthoDB" id="5233393at2759"/>
<protein>
    <recommendedName>
        <fullName evidence="4">SMP-30/Gluconolactonase/LRE-like region domain-containing protein</fullName>
    </recommendedName>
</protein>
<evidence type="ECO:0000256" key="1">
    <source>
        <dbReference type="SAM" id="SignalP"/>
    </source>
</evidence>
<evidence type="ECO:0000313" key="3">
    <source>
        <dbReference type="Proteomes" id="UP000253153"/>
    </source>
</evidence>
<keyword evidence="3" id="KW-1185">Reference proteome</keyword>
<feature type="chain" id="PRO_5016760499" description="SMP-30/Gluconolactonase/LRE-like region domain-containing protein" evidence="1">
    <location>
        <begin position="17"/>
        <end position="335"/>
    </location>
</feature>
<organism evidence="2 3">
    <name type="scientific">Fusarium coffeatum</name>
    <dbReference type="NCBI Taxonomy" id="231269"/>
    <lineage>
        <taxon>Eukaryota</taxon>
        <taxon>Fungi</taxon>
        <taxon>Dikarya</taxon>
        <taxon>Ascomycota</taxon>
        <taxon>Pezizomycotina</taxon>
        <taxon>Sordariomycetes</taxon>
        <taxon>Hypocreomycetidae</taxon>
        <taxon>Hypocreales</taxon>
        <taxon>Nectriaceae</taxon>
        <taxon>Fusarium</taxon>
        <taxon>Fusarium incarnatum-equiseti species complex</taxon>
    </lineage>
</organism>
<comment type="caution">
    <text evidence="2">The sequence shown here is derived from an EMBL/GenBank/DDBJ whole genome shotgun (WGS) entry which is preliminary data.</text>
</comment>
<dbReference type="RefSeq" id="XP_031011512.1">
    <property type="nucleotide sequence ID" value="XM_031164426.1"/>
</dbReference>
<sequence length="335" mass="35718">MLFNHLVAIITLPVLALSHSLPAKTISQLSLGTWLENIAVRSNGDLLVTELWPTASIYTVSSPPSNNKLKELVTFPSIQGLLGIAELPPRPGKPETFVVVGSNATGLSQLISGTFQAFAVEFYGKRRVRVRKISDMTKESTFLNGVAAIPGAPNAVLISDSVKGFVGRLDVSTGIFDDTTFTFPEMAPPAPNAFGINGIRIRQGYLYWSNSNAVKIYKTAITPTGYPVKGSKPQLVADLSHVVTFLDDFEFDARGNIYATSNSDNSIVFVDVKSGKAKIVVGSVSELTVAGSTSLAFGRGKKDKDVFYVSTGGGLFKPINGTVTEGAKVVAVNVR</sequence>